<protein>
    <recommendedName>
        <fullName evidence="2">Nudix hydrolase domain-containing protein</fullName>
    </recommendedName>
</protein>
<dbReference type="OrthoDB" id="2011998at2759"/>
<dbReference type="PROSITE" id="PS00893">
    <property type="entry name" value="NUDIX_BOX"/>
    <property type="match status" value="1"/>
</dbReference>
<dbReference type="InterPro" id="IPR015797">
    <property type="entry name" value="NUDIX_hydrolase-like_dom_sf"/>
</dbReference>
<dbReference type="PROSITE" id="PS51462">
    <property type="entry name" value="NUDIX"/>
    <property type="match status" value="1"/>
</dbReference>
<dbReference type="PANTHER" id="PTHR43736">
    <property type="entry name" value="ADP-RIBOSE PYROPHOSPHATASE"/>
    <property type="match status" value="1"/>
</dbReference>
<proteinExistence type="predicted"/>
<evidence type="ECO:0000313" key="3">
    <source>
        <dbReference type="EMBL" id="PTB37563.1"/>
    </source>
</evidence>
<evidence type="ECO:0000313" key="4">
    <source>
        <dbReference type="Proteomes" id="UP000240493"/>
    </source>
</evidence>
<keyword evidence="4" id="KW-1185">Reference proteome</keyword>
<dbReference type="GO" id="GO:0016787">
    <property type="term" value="F:hydrolase activity"/>
    <property type="evidence" value="ECO:0007669"/>
    <property type="project" value="UniProtKB-KW"/>
</dbReference>
<dbReference type="Proteomes" id="UP000240493">
    <property type="component" value="Unassembled WGS sequence"/>
</dbReference>
<gene>
    <name evidence="3" type="ORF">M441DRAFT_60751</name>
</gene>
<dbReference type="SUPFAM" id="SSF55811">
    <property type="entry name" value="Nudix"/>
    <property type="match status" value="1"/>
</dbReference>
<sequence>MANNMPKLKTIGIQQPETAYIDRYAVRIVALNPLGDVAIIYVKRGNYLKLPGGGIEINEDHHNAAQREVEEETGAVVSLRGTGCIATTEEFRSDLHQISYCYLADVLDTSGNPSLTEEERIDGLSHQWLPINKAIEAMTSAEPTSELGRYIQERDVYLLTEVRKVLEDGHEQVDRN</sequence>
<dbReference type="EMBL" id="KZ679267">
    <property type="protein sequence ID" value="PTB37563.1"/>
    <property type="molecule type" value="Genomic_DNA"/>
</dbReference>
<accession>A0A2T3YYA7</accession>
<evidence type="ECO:0000256" key="1">
    <source>
        <dbReference type="ARBA" id="ARBA00022801"/>
    </source>
</evidence>
<organism evidence="3 4">
    <name type="scientific">Trichoderma asperellum (strain ATCC 204424 / CBS 433.97 / NBRC 101777)</name>
    <dbReference type="NCBI Taxonomy" id="1042311"/>
    <lineage>
        <taxon>Eukaryota</taxon>
        <taxon>Fungi</taxon>
        <taxon>Dikarya</taxon>
        <taxon>Ascomycota</taxon>
        <taxon>Pezizomycotina</taxon>
        <taxon>Sordariomycetes</taxon>
        <taxon>Hypocreomycetidae</taxon>
        <taxon>Hypocreales</taxon>
        <taxon>Hypocreaceae</taxon>
        <taxon>Trichoderma</taxon>
    </lineage>
</organism>
<reference evidence="3 4" key="1">
    <citation type="submission" date="2016-07" db="EMBL/GenBank/DDBJ databases">
        <title>Multiple horizontal gene transfer events from other fungi enriched the ability of initially mycotrophic Trichoderma (Ascomycota) to feed on dead plant biomass.</title>
        <authorList>
            <consortium name="DOE Joint Genome Institute"/>
            <person name="Aerts A."/>
            <person name="Atanasova L."/>
            <person name="Chenthamara K."/>
            <person name="Zhang J."/>
            <person name="Grujic M."/>
            <person name="Henrissat B."/>
            <person name="Kuo A."/>
            <person name="Salamov A."/>
            <person name="Lipzen A."/>
            <person name="Labutti K."/>
            <person name="Barry K."/>
            <person name="Miao Y."/>
            <person name="Rahimi M.J."/>
            <person name="Shen Q."/>
            <person name="Grigoriev I.V."/>
            <person name="Kubicek C.P."/>
            <person name="Druzhinina I.S."/>
        </authorList>
    </citation>
    <scope>NUCLEOTIDE SEQUENCE [LARGE SCALE GENOMIC DNA]</scope>
    <source>
        <strain evidence="3 4">CBS 433.97</strain>
    </source>
</reference>
<name>A0A2T3YYA7_TRIA4</name>
<dbReference type="PANTHER" id="PTHR43736:SF1">
    <property type="entry name" value="DIHYDRONEOPTERIN TRIPHOSPHATE DIPHOSPHATASE"/>
    <property type="match status" value="1"/>
</dbReference>
<feature type="domain" description="Nudix hydrolase" evidence="2">
    <location>
        <begin position="21"/>
        <end position="155"/>
    </location>
</feature>
<dbReference type="Gene3D" id="3.90.79.10">
    <property type="entry name" value="Nucleoside Triphosphate Pyrophosphohydrolase"/>
    <property type="match status" value="1"/>
</dbReference>
<dbReference type="Pfam" id="PF00293">
    <property type="entry name" value="NUDIX"/>
    <property type="match status" value="1"/>
</dbReference>
<dbReference type="InterPro" id="IPR000086">
    <property type="entry name" value="NUDIX_hydrolase_dom"/>
</dbReference>
<dbReference type="AlphaFoldDB" id="A0A2T3YYA7"/>
<dbReference type="InterPro" id="IPR020084">
    <property type="entry name" value="NUDIX_hydrolase_CS"/>
</dbReference>
<keyword evidence="1" id="KW-0378">Hydrolase</keyword>
<dbReference type="STRING" id="1042311.A0A2T3YYA7"/>
<evidence type="ECO:0000259" key="2">
    <source>
        <dbReference type="PROSITE" id="PS51462"/>
    </source>
</evidence>